<protein>
    <submittedName>
        <fullName evidence="2">Uncharacterized protein</fullName>
    </submittedName>
</protein>
<sequence length="105" mass="11430">MTDETVFRVRLAAPTVDELKAFTDEIEPDLGCRAIARQADGEVAIDAYLTEGQLRAARQSRRAGRVSVEVVANETEAGRERQREVGSGDRFATRGGVPRGLGVKE</sequence>
<proteinExistence type="predicted"/>
<evidence type="ECO:0000313" key="2">
    <source>
        <dbReference type="EMBL" id="GFJ88386.1"/>
    </source>
</evidence>
<evidence type="ECO:0000313" key="3">
    <source>
        <dbReference type="Proteomes" id="UP000482960"/>
    </source>
</evidence>
<dbReference type="EMBL" id="BLPG01000001">
    <property type="protein sequence ID" value="GFJ88386.1"/>
    <property type="molecule type" value="Genomic_DNA"/>
</dbReference>
<name>A0A6V8L2Q3_9ACTN</name>
<feature type="region of interest" description="Disordered" evidence="1">
    <location>
        <begin position="77"/>
        <end position="105"/>
    </location>
</feature>
<keyword evidence="3" id="KW-1185">Reference proteome</keyword>
<evidence type="ECO:0000256" key="1">
    <source>
        <dbReference type="SAM" id="MobiDB-lite"/>
    </source>
</evidence>
<gene>
    <name evidence="2" type="ORF">Prum_020280</name>
</gene>
<feature type="compositionally biased region" description="Basic and acidic residues" evidence="1">
    <location>
        <begin position="77"/>
        <end position="87"/>
    </location>
</feature>
<dbReference type="AlphaFoldDB" id="A0A6V8L2Q3"/>
<comment type="caution">
    <text evidence="2">The sequence shown here is derived from an EMBL/GenBank/DDBJ whole genome shotgun (WGS) entry which is preliminary data.</text>
</comment>
<organism evidence="2 3">
    <name type="scientific">Phytohabitans rumicis</name>
    <dbReference type="NCBI Taxonomy" id="1076125"/>
    <lineage>
        <taxon>Bacteria</taxon>
        <taxon>Bacillati</taxon>
        <taxon>Actinomycetota</taxon>
        <taxon>Actinomycetes</taxon>
        <taxon>Micromonosporales</taxon>
        <taxon>Micromonosporaceae</taxon>
    </lineage>
</organism>
<accession>A0A6V8L2Q3</accession>
<dbReference type="Proteomes" id="UP000482960">
    <property type="component" value="Unassembled WGS sequence"/>
</dbReference>
<reference evidence="2 3" key="1">
    <citation type="submission" date="2020-03" db="EMBL/GenBank/DDBJ databases">
        <title>Whole genome shotgun sequence of Phytohabitans rumicis NBRC 108638.</title>
        <authorList>
            <person name="Komaki H."/>
            <person name="Tamura T."/>
        </authorList>
    </citation>
    <scope>NUCLEOTIDE SEQUENCE [LARGE SCALE GENOMIC DNA]</scope>
    <source>
        <strain evidence="2 3">NBRC 108638</strain>
    </source>
</reference>
<reference evidence="2 3" key="2">
    <citation type="submission" date="2020-03" db="EMBL/GenBank/DDBJ databases">
        <authorList>
            <person name="Ichikawa N."/>
            <person name="Kimura A."/>
            <person name="Kitahashi Y."/>
            <person name="Uohara A."/>
        </authorList>
    </citation>
    <scope>NUCLEOTIDE SEQUENCE [LARGE SCALE GENOMIC DNA]</scope>
    <source>
        <strain evidence="2 3">NBRC 108638</strain>
    </source>
</reference>
<dbReference type="RefSeq" id="WP_173075697.1">
    <property type="nucleotide sequence ID" value="NZ_BAABJB010000027.1"/>
</dbReference>